<dbReference type="Proteomes" id="UP000444185">
    <property type="component" value="Unassembled WGS sequence"/>
</dbReference>
<evidence type="ECO:0000313" key="2">
    <source>
        <dbReference type="Proteomes" id="UP000444185"/>
    </source>
</evidence>
<evidence type="ECO:0000313" key="1">
    <source>
        <dbReference type="EMBL" id="MXO52310.1"/>
    </source>
</evidence>
<proteinExistence type="predicted"/>
<dbReference type="EMBL" id="WTYF01000004">
    <property type="protein sequence ID" value="MXO52310.1"/>
    <property type="molecule type" value="Genomic_DNA"/>
</dbReference>
<sequence>MTGTGGGIDQGQLDQLFTAALEAGIARIEKDGHFFPLVFELRSNGVIHNVTVLDAAPISGSEGVLERLSDLLRPRAQDGLIRAAAIVRHCTETARLFVQLRAPNYSQDVEVPFALSSEGLIRRRRRLSLGEFTSSPAENTIF</sequence>
<name>A0A844Y1N9_9SPHN</name>
<comment type="caution">
    <text evidence="1">The sequence shown here is derived from an EMBL/GenBank/DDBJ whole genome shotgun (WGS) entry which is preliminary data.</text>
</comment>
<accession>A0A844Y1N9</accession>
<dbReference type="AlphaFoldDB" id="A0A844Y1N9"/>
<protein>
    <submittedName>
        <fullName evidence="1">Uncharacterized protein</fullName>
    </submittedName>
</protein>
<gene>
    <name evidence="1" type="ORF">GRI42_13430</name>
</gene>
<dbReference type="RefSeq" id="WP_160608963.1">
    <property type="nucleotide sequence ID" value="NZ_WTYF01000004.1"/>
</dbReference>
<keyword evidence="2" id="KW-1185">Reference proteome</keyword>
<organism evidence="1 2">
    <name type="scientific">Qipengyuania gaetbuli</name>
    <dbReference type="NCBI Taxonomy" id="266952"/>
    <lineage>
        <taxon>Bacteria</taxon>
        <taxon>Pseudomonadati</taxon>
        <taxon>Pseudomonadota</taxon>
        <taxon>Alphaproteobacteria</taxon>
        <taxon>Sphingomonadales</taxon>
        <taxon>Erythrobacteraceae</taxon>
        <taxon>Qipengyuania</taxon>
    </lineage>
</organism>
<dbReference type="OrthoDB" id="7409122at2"/>
<reference evidence="1 2" key="1">
    <citation type="submission" date="2019-12" db="EMBL/GenBank/DDBJ databases">
        <title>Genomic-based taxomic classification of the family Erythrobacteraceae.</title>
        <authorList>
            <person name="Xu L."/>
        </authorList>
    </citation>
    <scope>NUCLEOTIDE SEQUENCE [LARGE SCALE GENOMIC DNA]</scope>
    <source>
        <strain evidence="1 2">DSM 16225</strain>
    </source>
</reference>